<organism evidence="4">
    <name type="scientific">mine drainage metagenome</name>
    <dbReference type="NCBI Taxonomy" id="410659"/>
    <lineage>
        <taxon>unclassified sequences</taxon>
        <taxon>metagenomes</taxon>
        <taxon>ecological metagenomes</taxon>
    </lineage>
</organism>
<evidence type="ECO:0000259" key="2">
    <source>
        <dbReference type="PROSITE" id="PS50883"/>
    </source>
</evidence>
<dbReference type="PANTHER" id="PTHR33121">
    <property type="entry name" value="CYCLIC DI-GMP PHOSPHODIESTERASE PDEF"/>
    <property type="match status" value="1"/>
</dbReference>
<dbReference type="GO" id="GO:0071111">
    <property type="term" value="F:cyclic-guanylate-specific phosphodiesterase activity"/>
    <property type="evidence" value="ECO:0007669"/>
    <property type="project" value="InterPro"/>
</dbReference>
<dbReference type="AlphaFoldDB" id="T1C8A9"/>
<dbReference type="EMBL" id="AUZY01000850">
    <property type="protein sequence ID" value="EQD77193.1"/>
    <property type="molecule type" value="Genomic_DNA"/>
</dbReference>
<dbReference type="InterPro" id="IPR001633">
    <property type="entry name" value="EAL_dom"/>
</dbReference>
<reference evidence="4" key="2">
    <citation type="journal article" date="2014" name="ISME J.">
        <title>Microbial stratification in low pH oxic and suboxic macroscopic growths along an acid mine drainage.</title>
        <authorList>
            <person name="Mendez-Garcia C."/>
            <person name="Mesa V."/>
            <person name="Sprenger R.R."/>
            <person name="Richter M."/>
            <person name="Diez M.S."/>
            <person name="Solano J."/>
            <person name="Bargiela R."/>
            <person name="Golyshina O.V."/>
            <person name="Manteca A."/>
            <person name="Ramos J.L."/>
            <person name="Gallego J.R."/>
            <person name="Llorente I."/>
            <person name="Martins Dos Santos V.A."/>
            <person name="Jensen O.N."/>
            <person name="Pelaez A.I."/>
            <person name="Sanchez J."/>
            <person name="Ferrer M."/>
        </authorList>
    </citation>
    <scope>NUCLEOTIDE SEQUENCE</scope>
</reference>
<dbReference type="PROSITE" id="PS50883">
    <property type="entry name" value="EAL"/>
    <property type="match status" value="1"/>
</dbReference>
<dbReference type="InterPro" id="IPR043128">
    <property type="entry name" value="Rev_trsase/Diguanyl_cyclase"/>
</dbReference>
<dbReference type="CDD" id="cd01948">
    <property type="entry name" value="EAL"/>
    <property type="match status" value="1"/>
</dbReference>
<dbReference type="InterPro" id="IPR029787">
    <property type="entry name" value="Nucleotide_cyclase"/>
</dbReference>
<feature type="transmembrane region" description="Helical" evidence="1">
    <location>
        <begin position="48"/>
        <end position="66"/>
    </location>
</feature>
<dbReference type="InterPro" id="IPR050706">
    <property type="entry name" value="Cyclic-di-GMP_PDE-like"/>
</dbReference>
<comment type="caution">
    <text evidence="4">The sequence shown here is derived from an EMBL/GenBank/DDBJ whole genome shotgun (WGS) entry which is preliminary data.</text>
</comment>
<proteinExistence type="predicted"/>
<reference evidence="4" key="1">
    <citation type="submission" date="2013-08" db="EMBL/GenBank/DDBJ databases">
        <authorList>
            <person name="Mendez C."/>
            <person name="Richter M."/>
            <person name="Ferrer M."/>
            <person name="Sanchez J."/>
        </authorList>
    </citation>
    <scope>NUCLEOTIDE SEQUENCE</scope>
</reference>
<dbReference type="Pfam" id="PF00563">
    <property type="entry name" value="EAL"/>
    <property type="match status" value="1"/>
</dbReference>
<dbReference type="Gene3D" id="3.20.20.450">
    <property type="entry name" value="EAL domain"/>
    <property type="match status" value="1"/>
</dbReference>
<protein>
    <submittedName>
        <fullName evidence="4">Sensory box/GGDEF family protein</fullName>
    </submittedName>
</protein>
<keyword evidence="1" id="KW-0812">Transmembrane</keyword>
<accession>T1C8A9</accession>
<dbReference type="NCBIfam" id="TIGR00254">
    <property type="entry name" value="GGDEF"/>
    <property type="match status" value="1"/>
</dbReference>
<gene>
    <name evidence="4" type="ORF">B1B_01207</name>
</gene>
<dbReference type="SMART" id="SM00267">
    <property type="entry name" value="GGDEF"/>
    <property type="match status" value="1"/>
</dbReference>
<sequence length="530" mass="59341">MKSPLLSKRLPTYITLIYLILSSLWIIFTSLTVDQMSMSAHDRTLVEIVKGLVFVLLSAIGLYILLKRFARASVTLSNEKYLSRHDPLTHLFNRTAWIEETTQALRHLGRTEARIALIDIDQLRYINGAFGQQSGDFILRYVADQARHLQQGTGDILGRVGPSQFALFMAGADDQRAQSAFENLFKTSLHPVQIGLNSFRFSLAIGICRYPQDAGTIPDLLNFASIALDTAKQTLDRHEAYYSQTAAKTTIAAMRLETDLARALEQRELRLHYQPILAVKDLSLVAVEALVRWQHPILGLVQPNMFIAAAERSGLIHDLGRFVLEEATQTLGQVEPIGHKPLAVSINLSTLQFNHPNLTQSILDCLEEAHYPSERLIVEITESTLMTEPERISRILDELKALRIRVALDDFGTGYSSLAYLQKLPIQILKIDRSLIEPMPMHKSAQQIVHALIDLAHGLGLIVIAEGIEHVSELEALKETGCDWVQGFLFSKPMPWNELHTRVQVERGGRFMANPAGMAIPDPEQDPEPA</sequence>
<dbReference type="PANTHER" id="PTHR33121:SF71">
    <property type="entry name" value="OXYGEN SENSOR PROTEIN DOSP"/>
    <property type="match status" value="1"/>
</dbReference>
<dbReference type="InterPro" id="IPR000160">
    <property type="entry name" value="GGDEF_dom"/>
</dbReference>
<dbReference type="SUPFAM" id="SSF141868">
    <property type="entry name" value="EAL domain-like"/>
    <property type="match status" value="1"/>
</dbReference>
<dbReference type="Pfam" id="PF00990">
    <property type="entry name" value="GGDEF"/>
    <property type="match status" value="1"/>
</dbReference>
<dbReference type="PROSITE" id="PS50887">
    <property type="entry name" value="GGDEF"/>
    <property type="match status" value="1"/>
</dbReference>
<feature type="domain" description="GGDEF" evidence="3">
    <location>
        <begin position="111"/>
        <end position="245"/>
    </location>
</feature>
<name>T1C8A9_9ZZZZ</name>
<dbReference type="SUPFAM" id="SSF55073">
    <property type="entry name" value="Nucleotide cyclase"/>
    <property type="match status" value="1"/>
</dbReference>
<evidence type="ECO:0000259" key="3">
    <source>
        <dbReference type="PROSITE" id="PS50887"/>
    </source>
</evidence>
<evidence type="ECO:0000256" key="1">
    <source>
        <dbReference type="SAM" id="Phobius"/>
    </source>
</evidence>
<evidence type="ECO:0000313" key="4">
    <source>
        <dbReference type="EMBL" id="EQD77193.1"/>
    </source>
</evidence>
<dbReference type="SMART" id="SM00052">
    <property type="entry name" value="EAL"/>
    <property type="match status" value="1"/>
</dbReference>
<dbReference type="CDD" id="cd01949">
    <property type="entry name" value="GGDEF"/>
    <property type="match status" value="1"/>
</dbReference>
<feature type="transmembrane region" description="Helical" evidence="1">
    <location>
        <begin position="12"/>
        <end position="28"/>
    </location>
</feature>
<feature type="domain" description="EAL" evidence="2">
    <location>
        <begin position="253"/>
        <end position="507"/>
    </location>
</feature>
<keyword evidence="1" id="KW-0472">Membrane</keyword>
<dbReference type="InterPro" id="IPR035919">
    <property type="entry name" value="EAL_sf"/>
</dbReference>
<keyword evidence="1" id="KW-1133">Transmembrane helix</keyword>
<dbReference type="Gene3D" id="3.30.70.270">
    <property type="match status" value="1"/>
</dbReference>